<dbReference type="GO" id="GO:0004540">
    <property type="term" value="F:RNA nuclease activity"/>
    <property type="evidence" value="ECO:0007669"/>
    <property type="project" value="InterPro"/>
</dbReference>
<feature type="domain" description="HTH OST-type" evidence="2">
    <location>
        <begin position="216"/>
        <end position="290"/>
    </location>
</feature>
<dbReference type="Pfam" id="PF12872">
    <property type="entry name" value="OST-HTH"/>
    <property type="match status" value="1"/>
</dbReference>
<name>A0A433SEU2_9BURK</name>
<feature type="region of interest" description="Disordered" evidence="1">
    <location>
        <begin position="147"/>
        <end position="214"/>
    </location>
</feature>
<dbReference type="InterPro" id="IPR025605">
    <property type="entry name" value="OST-HTH/LOTUS_dom"/>
</dbReference>
<dbReference type="CDD" id="cd11297">
    <property type="entry name" value="PIN_LabA-like_N_1"/>
    <property type="match status" value="1"/>
</dbReference>
<dbReference type="PANTHER" id="PTHR35811:SF1">
    <property type="entry name" value="HTH OST-TYPE DOMAIN-CONTAINING PROTEIN"/>
    <property type="match status" value="1"/>
</dbReference>
<feature type="compositionally biased region" description="Polar residues" evidence="1">
    <location>
        <begin position="147"/>
        <end position="159"/>
    </location>
</feature>
<comment type="caution">
    <text evidence="3">The sequence shown here is derived from an EMBL/GenBank/DDBJ whole genome shotgun (WGS) entry which is preliminary data.</text>
</comment>
<dbReference type="CDD" id="cd10146">
    <property type="entry name" value="LabA_like_C"/>
    <property type="match status" value="1"/>
</dbReference>
<accession>A0A433SEU2</accession>
<dbReference type="PANTHER" id="PTHR35811">
    <property type="entry name" value="SLR1870 PROTEIN"/>
    <property type="match status" value="1"/>
</dbReference>
<reference evidence="3 4" key="1">
    <citation type="submission" date="2018-01" db="EMBL/GenBank/DDBJ databases">
        <title>Saezia sanguinis gen. nov., sp. nov., in the order Burkholderiales isolated from human blood.</title>
        <authorList>
            <person name="Medina-Pascual M.J."/>
            <person name="Valdezate S."/>
            <person name="Monzon S."/>
            <person name="Cuesta I."/>
            <person name="Carrasco G."/>
            <person name="Villalon P."/>
            <person name="Saez-Nieto J.A."/>
        </authorList>
    </citation>
    <scope>NUCLEOTIDE SEQUENCE [LARGE SCALE GENOMIC DNA]</scope>
    <source>
        <strain evidence="3 4">CNM695-12</strain>
    </source>
</reference>
<keyword evidence="4" id="KW-1185">Reference proteome</keyword>
<dbReference type="Proteomes" id="UP000286947">
    <property type="component" value="Unassembled WGS sequence"/>
</dbReference>
<dbReference type="OrthoDB" id="9783963at2"/>
<dbReference type="Gene3D" id="3.40.50.1010">
    <property type="entry name" value="5'-nuclease"/>
    <property type="match status" value="1"/>
</dbReference>
<dbReference type="InterPro" id="IPR041966">
    <property type="entry name" value="LOTUS-like"/>
</dbReference>
<evidence type="ECO:0000313" key="4">
    <source>
        <dbReference type="Proteomes" id="UP000286947"/>
    </source>
</evidence>
<dbReference type="PROSITE" id="PS51644">
    <property type="entry name" value="HTH_OST"/>
    <property type="match status" value="1"/>
</dbReference>
<protein>
    <recommendedName>
        <fullName evidence="2">HTH OST-type domain-containing protein</fullName>
    </recommendedName>
</protein>
<dbReference type="Pfam" id="PF01936">
    <property type="entry name" value="NYN"/>
    <property type="match status" value="1"/>
</dbReference>
<feature type="compositionally biased region" description="Basic and acidic residues" evidence="1">
    <location>
        <begin position="162"/>
        <end position="181"/>
    </location>
</feature>
<evidence type="ECO:0000256" key="1">
    <source>
        <dbReference type="SAM" id="MobiDB-lite"/>
    </source>
</evidence>
<evidence type="ECO:0000259" key="2">
    <source>
        <dbReference type="PROSITE" id="PS51644"/>
    </source>
</evidence>
<dbReference type="RefSeq" id="WP_126979157.1">
    <property type="nucleotide sequence ID" value="NZ_PQSP01000002.1"/>
</dbReference>
<proteinExistence type="predicted"/>
<organism evidence="3 4">
    <name type="scientific">Saezia sanguinis</name>
    <dbReference type="NCBI Taxonomy" id="1965230"/>
    <lineage>
        <taxon>Bacteria</taxon>
        <taxon>Pseudomonadati</taxon>
        <taxon>Pseudomonadota</taxon>
        <taxon>Betaproteobacteria</taxon>
        <taxon>Burkholderiales</taxon>
        <taxon>Saeziaceae</taxon>
        <taxon>Saezia</taxon>
    </lineage>
</organism>
<dbReference type="Gene3D" id="3.30.420.610">
    <property type="entry name" value="LOTUS domain-like"/>
    <property type="match status" value="1"/>
</dbReference>
<dbReference type="InterPro" id="IPR021139">
    <property type="entry name" value="NYN"/>
</dbReference>
<dbReference type="EMBL" id="PQSP01000002">
    <property type="protein sequence ID" value="RUS67257.1"/>
    <property type="molecule type" value="Genomic_DNA"/>
</dbReference>
<gene>
    <name evidence="3" type="ORF">CUZ56_01200</name>
</gene>
<sequence length="291" mass="32090">MDKNMNLAILIDAENMRASIATELFDNIRSLGAATSIRRVYGNWASPHLQEWSGILDKFALKPIHQPGYVTGKNASDMALVIDAMDLLHRFPEINGVCIVSSDSDFTPLALHLRESQKLVYGFGKDNTPDAFKNACHQFAILKTAQNTSANNPSKSNPAKKSIKEKVTNVKPDSNKKEAALKSDSPGNNQPAPQKQPSRSNQKAVSKRYTPQELQNDQKLVAKIQKAIGALQDKANADGYILLSRVATQLKEAGFSQKLYGYARLSDLLKAVDLVEFKKSGKNYMVKRKSA</sequence>
<dbReference type="AlphaFoldDB" id="A0A433SEU2"/>
<feature type="compositionally biased region" description="Polar residues" evidence="1">
    <location>
        <begin position="185"/>
        <end position="204"/>
    </location>
</feature>
<evidence type="ECO:0000313" key="3">
    <source>
        <dbReference type="EMBL" id="RUS67257.1"/>
    </source>
</evidence>